<dbReference type="PROSITE" id="PS50109">
    <property type="entry name" value="HIS_KIN"/>
    <property type="match status" value="1"/>
</dbReference>
<dbReference type="Gene3D" id="1.10.287.130">
    <property type="match status" value="1"/>
</dbReference>
<keyword evidence="3" id="KW-0597">Phosphoprotein</keyword>
<feature type="chain" id="PRO_5031054603" description="histidine kinase" evidence="10">
    <location>
        <begin position="20"/>
        <end position="436"/>
    </location>
</feature>
<dbReference type="InterPro" id="IPR003661">
    <property type="entry name" value="HisK_dim/P_dom"/>
</dbReference>
<dbReference type="EMBL" id="JAAQTL010000002">
    <property type="protein sequence ID" value="NID17126.1"/>
    <property type="molecule type" value="Genomic_DNA"/>
</dbReference>
<name>A0A7X5QXA4_9GAMM</name>
<dbReference type="AlphaFoldDB" id="A0A7X5QXA4"/>
<dbReference type="InterPro" id="IPR036890">
    <property type="entry name" value="HATPase_C_sf"/>
</dbReference>
<evidence type="ECO:0000313" key="12">
    <source>
        <dbReference type="EMBL" id="NID17126.1"/>
    </source>
</evidence>
<evidence type="ECO:0000256" key="6">
    <source>
        <dbReference type="ARBA" id="ARBA00022777"/>
    </source>
</evidence>
<evidence type="ECO:0000256" key="9">
    <source>
        <dbReference type="SAM" id="Phobius"/>
    </source>
</evidence>
<feature type="transmembrane region" description="Helical" evidence="9">
    <location>
        <begin position="114"/>
        <end position="134"/>
    </location>
</feature>
<dbReference type="SMART" id="SM00388">
    <property type="entry name" value="HisKA"/>
    <property type="match status" value="1"/>
</dbReference>
<dbReference type="GO" id="GO:0007234">
    <property type="term" value="P:osmosensory signaling via phosphorelay pathway"/>
    <property type="evidence" value="ECO:0007669"/>
    <property type="project" value="TreeGrafter"/>
</dbReference>
<reference evidence="12 13" key="1">
    <citation type="journal article" date="2006" name="Int. J. Syst. Evol. Microbiol.">
        <title>Dyella yeojuensis sp. nov., isolated from greenhouse soil in Korea.</title>
        <authorList>
            <person name="Kim B.Y."/>
            <person name="Weon H.Y."/>
            <person name="Lee K.H."/>
            <person name="Seok S.J."/>
            <person name="Kwon S.W."/>
            <person name="Go S.J."/>
            <person name="Stackebrandt E."/>
        </authorList>
    </citation>
    <scope>NUCLEOTIDE SEQUENCE [LARGE SCALE GENOMIC DNA]</scope>
    <source>
        <strain evidence="12 13">DSM 17673</strain>
    </source>
</reference>
<feature type="signal peptide" evidence="10">
    <location>
        <begin position="1"/>
        <end position="19"/>
    </location>
</feature>
<dbReference type="PANTHER" id="PTHR42878">
    <property type="entry name" value="TWO-COMPONENT HISTIDINE KINASE"/>
    <property type="match status" value="1"/>
</dbReference>
<dbReference type="GO" id="GO:0005524">
    <property type="term" value="F:ATP binding"/>
    <property type="evidence" value="ECO:0007669"/>
    <property type="project" value="UniProtKB-KW"/>
</dbReference>
<dbReference type="Pfam" id="PF02518">
    <property type="entry name" value="HATPase_c"/>
    <property type="match status" value="1"/>
</dbReference>
<dbReference type="RefSeq" id="WP_166700920.1">
    <property type="nucleotide sequence ID" value="NZ_JAAQTL010000002.1"/>
</dbReference>
<evidence type="ECO:0000256" key="8">
    <source>
        <dbReference type="ARBA" id="ARBA00023012"/>
    </source>
</evidence>
<dbReference type="PANTHER" id="PTHR42878:SF7">
    <property type="entry name" value="SENSOR HISTIDINE KINASE GLRK"/>
    <property type="match status" value="1"/>
</dbReference>
<evidence type="ECO:0000256" key="5">
    <source>
        <dbReference type="ARBA" id="ARBA00022741"/>
    </source>
</evidence>
<dbReference type="InterPro" id="IPR005467">
    <property type="entry name" value="His_kinase_dom"/>
</dbReference>
<dbReference type="SUPFAM" id="SSF47384">
    <property type="entry name" value="Homodimeric domain of signal transducing histidine kinase"/>
    <property type="match status" value="1"/>
</dbReference>
<accession>A0A7X5QXA4</accession>
<comment type="catalytic activity">
    <reaction evidence="1">
        <text>ATP + protein L-histidine = ADP + protein N-phospho-L-histidine.</text>
        <dbReference type="EC" id="2.7.13.3"/>
    </reaction>
</comment>
<comment type="caution">
    <text evidence="12">The sequence shown here is derived from an EMBL/GenBank/DDBJ whole genome shotgun (WGS) entry which is preliminary data.</text>
</comment>
<dbReference type="PRINTS" id="PR00344">
    <property type="entry name" value="BCTRLSENSOR"/>
</dbReference>
<keyword evidence="10" id="KW-0732">Signal</keyword>
<dbReference type="InterPro" id="IPR036097">
    <property type="entry name" value="HisK_dim/P_sf"/>
</dbReference>
<dbReference type="Gene3D" id="3.30.565.10">
    <property type="entry name" value="Histidine kinase-like ATPase, C-terminal domain"/>
    <property type="match status" value="1"/>
</dbReference>
<dbReference type="InterPro" id="IPR050351">
    <property type="entry name" value="BphY/WalK/GraS-like"/>
</dbReference>
<keyword evidence="8" id="KW-0902">Two-component regulatory system</keyword>
<keyword evidence="13" id="KW-1185">Reference proteome</keyword>
<keyword evidence="4" id="KW-0808">Transferase</keyword>
<keyword evidence="5" id="KW-0547">Nucleotide-binding</keyword>
<feature type="domain" description="Histidine kinase" evidence="11">
    <location>
        <begin position="212"/>
        <end position="419"/>
    </location>
</feature>
<evidence type="ECO:0000256" key="4">
    <source>
        <dbReference type="ARBA" id="ARBA00022679"/>
    </source>
</evidence>
<gene>
    <name evidence="12" type="ORF">HBF32_16735</name>
</gene>
<evidence type="ECO:0000256" key="2">
    <source>
        <dbReference type="ARBA" id="ARBA00012438"/>
    </source>
</evidence>
<evidence type="ECO:0000313" key="13">
    <source>
        <dbReference type="Proteomes" id="UP000518878"/>
    </source>
</evidence>
<dbReference type="InterPro" id="IPR003594">
    <property type="entry name" value="HATPase_dom"/>
</dbReference>
<dbReference type="SMART" id="SM00387">
    <property type="entry name" value="HATPase_c"/>
    <property type="match status" value="1"/>
</dbReference>
<keyword evidence="9" id="KW-0472">Membrane</keyword>
<protein>
    <recommendedName>
        <fullName evidence="2">histidine kinase</fullName>
        <ecNumber evidence="2">2.7.13.3</ecNumber>
    </recommendedName>
</protein>
<evidence type="ECO:0000256" key="3">
    <source>
        <dbReference type="ARBA" id="ARBA00022553"/>
    </source>
</evidence>
<organism evidence="12 13">
    <name type="scientific">Luteibacter yeojuensis</name>
    <dbReference type="NCBI Taxonomy" id="345309"/>
    <lineage>
        <taxon>Bacteria</taxon>
        <taxon>Pseudomonadati</taxon>
        <taxon>Pseudomonadota</taxon>
        <taxon>Gammaproteobacteria</taxon>
        <taxon>Lysobacterales</taxon>
        <taxon>Rhodanobacteraceae</taxon>
        <taxon>Luteibacter</taxon>
    </lineage>
</organism>
<dbReference type="GO" id="GO:0000156">
    <property type="term" value="F:phosphorelay response regulator activity"/>
    <property type="evidence" value="ECO:0007669"/>
    <property type="project" value="TreeGrafter"/>
</dbReference>
<dbReference type="InterPro" id="IPR004358">
    <property type="entry name" value="Sig_transdc_His_kin-like_C"/>
</dbReference>
<dbReference type="EC" id="2.7.13.3" evidence="2"/>
<sequence length="436" mass="47520">MTVVALLLAAMLGALHMRAATAEAHAVASIQAIRIAASIAETSNDDATRDALARALLRSAPTQEAILHRDNASDLVVDSGRRLAPGRHLHVWTNTDAGELETVTDATALHERHVAGLLMTMLLCTGVVWLFALARRGLERDMLAPVERMRARIDRILHPRTALERGGDDELHAIDRLLDELVDLRARHDAAMAEALRQRLQDIARHTRFVEQVGDHFRQPLQALALFVAGMQPGEDLRQRAVLGQMRSSLTRLGELLDGLLDMARFDAGAVEPAAVDLIAADLFVRGRSAIEADAARLGVDVRWRGGRVPLHTDPALFGELLHRLVSNAVLSTPHGRVLVAIRRRGNAIRLEVRDNGMGLEPGMQARVFEEFTRLPGHPGYGLALAVARRIADTLGGRIGVRSSPGRGSLFWAEFEGTAIGPAARHAAALQWHSAW</sequence>
<proteinExistence type="predicted"/>
<evidence type="ECO:0000256" key="10">
    <source>
        <dbReference type="SAM" id="SignalP"/>
    </source>
</evidence>
<keyword evidence="9" id="KW-1133">Transmembrane helix</keyword>
<keyword evidence="7" id="KW-0067">ATP-binding</keyword>
<keyword evidence="9" id="KW-0812">Transmembrane</keyword>
<dbReference type="SUPFAM" id="SSF55874">
    <property type="entry name" value="ATPase domain of HSP90 chaperone/DNA topoisomerase II/histidine kinase"/>
    <property type="match status" value="1"/>
</dbReference>
<dbReference type="Proteomes" id="UP000518878">
    <property type="component" value="Unassembled WGS sequence"/>
</dbReference>
<dbReference type="GO" id="GO:0000155">
    <property type="term" value="F:phosphorelay sensor kinase activity"/>
    <property type="evidence" value="ECO:0007669"/>
    <property type="project" value="InterPro"/>
</dbReference>
<dbReference type="Pfam" id="PF00512">
    <property type="entry name" value="HisKA"/>
    <property type="match status" value="1"/>
</dbReference>
<evidence type="ECO:0000256" key="1">
    <source>
        <dbReference type="ARBA" id="ARBA00000085"/>
    </source>
</evidence>
<dbReference type="GO" id="GO:0030295">
    <property type="term" value="F:protein kinase activator activity"/>
    <property type="evidence" value="ECO:0007669"/>
    <property type="project" value="TreeGrafter"/>
</dbReference>
<keyword evidence="6 12" id="KW-0418">Kinase</keyword>
<evidence type="ECO:0000259" key="11">
    <source>
        <dbReference type="PROSITE" id="PS50109"/>
    </source>
</evidence>
<evidence type="ECO:0000256" key="7">
    <source>
        <dbReference type="ARBA" id="ARBA00022840"/>
    </source>
</evidence>